<accession>A0ABW4GG52</accession>
<dbReference type="Proteomes" id="UP001597097">
    <property type="component" value="Unassembled WGS sequence"/>
</dbReference>
<keyword evidence="2" id="KW-0812">Transmembrane</keyword>
<dbReference type="PROSITE" id="PS50850">
    <property type="entry name" value="MFS"/>
    <property type="match status" value="1"/>
</dbReference>
<evidence type="ECO:0000259" key="3">
    <source>
        <dbReference type="PROSITE" id="PS50850"/>
    </source>
</evidence>
<keyword evidence="5" id="KW-1185">Reference proteome</keyword>
<comment type="caution">
    <text evidence="4">The sequence shown here is derived from an EMBL/GenBank/DDBJ whole genome shotgun (WGS) entry which is preliminary data.</text>
</comment>
<proteinExistence type="predicted"/>
<feature type="transmembrane region" description="Helical" evidence="2">
    <location>
        <begin position="330"/>
        <end position="348"/>
    </location>
</feature>
<dbReference type="InterPro" id="IPR020846">
    <property type="entry name" value="MFS_dom"/>
</dbReference>
<feature type="domain" description="Major facilitator superfamily (MFS) profile" evidence="3">
    <location>
        <begin position="33"/>
        <end position="425"/>
    </location>
</feature>
<organism evidence="4 5">
    <name type="scientific">Nonomuraea guangzhouensis</name>
    <dbReference type="NCBI Taxonomy" id="1291555"/>
    <lineage>
        <taxon>Bacteria</taxon>
        <taxon>Bacillati</taxon>
        <taxon>Actinomycetota</taxon>
        <taxon>Actinomycetes</taxon>
        <taxon>Streptosporangiales</taxon>
        <taxon>Streptosporangiaceae</taxon>
        <taxon>Nonomuraea</taxon>
    </lineage>
</organism>
<sequence>MTPEEDDTNDPANTAAEDAAPGDARPDRWLTPGVAGVGAASFFSDAGHEITTALLPSFLTTTLHAGPAALGLIEGASDALIGVSKLAGGPLADDPPMRARLARGGYLGTALLGGAIGLTAAVWQVAILRAGSWVARGLRSPSRDALLGVLAPRIGYGRAYGLERAGDNLGAVAGPLLAAALVAVVGLRPALLLAAVPGLLAAIAISVAAREAGRAVRAPQGRRRLLLNVAELRQAGLARALLPVALFECGNIATTLLILRATGLLHTGGRDLAAATSLAILIYSGHNAVAAVASLAGGALIDRAGPRPVFAVGAAAYVLAYLALAAGVGGWPLLVVAFALAGVGIGLAETAESTLVARALPDRLRGSGFGLLGIVQAGGDLFSSAVVGLLWAVVSPAVAFGYAATWMLASLTATALVAGRAWRTR</sequence>
<dbReference type="RefSeq" id="WP_219539415.1">
    <property type="nucleotide sequence ID" value="NZ_JAHKRM010000061.1"/>
</dbReference>
<feature type="transmembrane region" description="Helical" evidence="2">
    <location>
        <begin position="176"/>
        <end position="209"/>
    </location>
</feature>
<dbReference type="PANTHER" id="PTHR23518:SF2">
    <property type="entry name" value="MAJOR FACILITATOR SUPERFAMILY TRANSPORTER"/>
    <property type="match status" value="1"/>
</dbReference>
<evidence type="ECO:0000256" key="1">
    <source>
        <dbReference type="SAM" id="MobiDB-lite"/>
    </source>
</evidence>
<dbReference type="InterPro" id="IPR011701">
    <property type="entry name" value="MFS"/>
</dbReference>
<gene>
    <name evidence="4" type="ORF">ACFSJ0_30980</name>
</gene>
<feature type="transmembrane region" description="Helical" evidence="2">
    <location>
        <begin position="369"/>
        <end position="393"/>
    </location>
</feature>
<feature type="transmembrane region" description="Helical" evidence="2">
    <location>
        <begin position="399"/>
        <end position="419"/>
    </location>
</feature>
<keyword evidence="2" id="KW-0472">Membrane</keyword>
<name>A0ABW4GG52_9ACTN</name>
<feature type="transmembrane region" description="Helical" evidence="2">
    <location>
        <begin position="308"/>
        <end position="324"/>
    </location>
</feature>
<evidence type="ECO:0000313" key="5">
    <source>
        <dbReference type="Proteomes" id="UP001597097"/>
    </source>
</evidence>
<dbReference type="PANTHER" id="PTHR23518">
    <property type="entry name" value="C-METHYLTRANSFERASE"/>
    <property type="match status" value="1"/>
</dbReference>
<feature type="transmembrane region" description="Helical" evidence="2">
    <location>
        <begin position="240"/>
        <end position="259"/>
    </location>
</feature>
<dbReference type="CDD" id="cd17370">
    <property type="entry name" value="MFS_MJ1317_like"/>
    <property type="match status" value="1"/>
</dbReference>
<feature type="region of interest" description="Disordered" evidence="1">
    <location>
        <begin position="1"/>
        <end position="26"/>
    </location>
</feature>
<keyword evidence="2" id="KW-1133">Transmembrane helix</keyword>
<protein>
    <submittedName>
        <fullName evidence="4">MFS transporter</fullName>
    </submittedName>
</protein>
<evidence type="ECO:0000256" key="2">
    <source>
        <dbReference type="SAM" id="Phobius"/>
    </source>
</evidence>
<evidence type="ECO:0000313" key="4">
    <source>
        <dbReference type="EMBL" id="MFD1541514.1"/>
    </source>
</evidence>
<dbReference type="EMBL" id="JBHUCM010000028">
    <property type="protein sequence ID" value="MFD1541514.1"/>
    <property type="molecule type" value="Genomic_DNA"/>
</dbReference>
<feature type="transmembrane region" description="Helical" evidence="2">
    <location>
        <begin position="279"/>
        <end position="301"/>
    </location>
</feature>
<reference evidence="5" key="1">
    <citation type="journal article" date="2019" name="Int. J. Syst. Evol. Microbiol.">
        <title>The Global Catalogue of Microorganisms (GCM) 10K type strain sequencing project: providing services to taxonomists for standard genome sequencing and annotation.</title>
        <authorList>
            <consortium name="The Broad Institute Genomics Platform"/>
            <consortium name="The Broad Institute Genome Sequencing Center for Infectious Disease"/>
            <person name="Wu L."/>
            <person name="Ma J."/>
        </authorList>
    </citation>
    <scope>NUCLEOTIDE SEQUENCE [LARGE SCALE GENOMIC DNA]</scope>
    <source>
        <strain evidence="5">CGMCC 1.15399</strain>
    </source>
</reference>
<dbReference type="Pfam" id="PF07690">
    <property type="entry name" value="MFS_1"/>
    <property type="match status" value="2"/>
</dbReference>
<feature type="transmembrane region" description="Helical" evidence="2">
    <location>
        <begin position="106"/>
        <end position="126"/>
    </location>
</feature>